<dbReference type="Proteomes" id="UP001519363">
    <property type="component" value="Unassembled WGS sequence"/>
</dbReference>
<feature type="region of interest" description="Disordered" evidence="1">
    <location>
        <begin position="1"/>
        <end position="22"/>
    </location>
</feature>
<dbReference type="EMBL" id="JAGIOO010000001">
    <property type="protein sequence ID" value="MBP2472576.1"/>
    <property type="molecule type" value="Genomic_DNA"/>
</dbReference>
<proteinExistence type="predicted"/>
<evidence type="ECO:0000259" key="2">
    <source>
        <dbReference type="Pfam" id="PF08241"/>
    </source>
</evidence>
<evidence type="ECO:0000256" key="1">
    <source>
        <dbReference type="SAM" id="MobiDB-lite"/>
    </source>
</evidence>
<dbReference type="InterPro" id="IPR013216">
    <property type="entry name" value="Methyltransf_11"/>
</dbReference>
<feature type="compositionally biased region" description="Basic and acidic residues" evidence="1">
    <location>
        <begin position="10"/>
        <end position="22"/>
    </location>
</feature>
<sequence>MAVDAAVGSEEAKGRYRDELGTDHPLEPARLRALTDAFDPGTRRRIEALGLDADWSSLDVGAGTGSVSHWLAARCPEGRVTATELDPSLVAGPLPPNLAVLRHDITAEDFPDGSFQLIVARMVLMHLPQRQRIVERMYRWLAPGGVLLLEELVHFPRHGLPEESPFRRAVDGWWAMLSASFGMDADWGGRAAQALCRAGYVDVRAEAELPVVHAGTSMARFSRLTLEIIASRLVASGFLDEEELRRGLEEIDDPSHFSFPMALIATSGYRSMPA</sequence>
<keyword evidence="3" id="KW-0489">Methyltransferase</keyword>
<dbReference type="Pfam" id="PF08241">
    <property type="entry name" value="Methyltransf_11"/>
    <property type="match status" value="1"/>
</dbReference>
<dbReference type="PANTHER" id="PTHR43591">
    <property type="entry name" value="METHYLTRANSFERASE"/>
    <property type="match status" value="1"/>
</dbReference>
<dbReference type="CDD" id="cd02440">
    <property type="entry name" value="AdoMet_MTases"/>
    <property type="match status" value="1"/>
</dbReference>
<accession>A0ABS5A7K9</accession>
<dbReference type="SUPFAM" id="SSF53335">
    <property type="entry name" value="S-adenosyl-L-methionine-dependent methyltransferases"/>
    <property type="match status" value="1"/>
</dbReference>
<feature type="domain" description="Methyltransferase type 11" evidence="2">
    <location>
        <begin position="58"/>
        <end position="148"/>
    </location>
</feature>
<dbReference type="GO" id="GO:0008168">
    <property type="term" value="F:methyltransferase activity"/>
    <property type="evidence" value="ECO:0007669"/>
    <property type="project" value="UniProtKB-KW"/>
</dbReference>
<evidence type="ECO:0000313" key="3">
    <source>
        <dbReference type="EMBL" id="MBP2472576.1"/>
    </source>
</evidence>
<gene>
    <name evidence="3" type="ORF">JOF53_001448</name>
</gene>
<protein>
    <submittedName>
        <fullName evidence="3">SAM-dependent methyltransferase</fullName>
    </submittedName>
</protein>
<name>A0ABS5A7K9_9PSEU</name>
<evidence type="ECO:0000313" key="4">
    <source>
        <dbReference type="Proteomes" id="UP001519363"/>
    </source>
</evidence>
<keyword evidence="3" id="KW-0808">Transferase</keyword>
<dbReference type="InterPro" id="IPR029063">
    <property type="entry name" value="SAM-dependent_MTases_sf"/>
</dbReference>
<reference evidence="3 4" key="1">
    <citation type="submission" date="2021-03" db="EMBL/GenBank/DDBJ databases">
        <title>Sequencing the genomes of 1000 actinobacteria strains.</title>
        <authorList>
            <person name="Klenk H.-P."/>
        </authorList>
    </citation>
    <scope>NUCLEOTIDE SEQUENCE [LARGE SCALE GENOMIC DNA]</scope>
    <source>
        <strain evidence="3 4">DSM 44580</strain>
    </source>
</reference>
<organism evidence="3 4">
    <name type="scientific">Crossiella equi</name>
    <dbReference type="NCBI Taxonomy" id="130796"/>
    <lineage>
        <taxon>Bacteria</taxon>
        <taxon>Bacillati</taxon>
        <taxon>Actinomycetota</taxon>
        <taxon>Actinomycetes</taxon>
        <taxon>Pseudonocardiales</taxon>
        <taxon>Pseudonocardiaceae</taxon>
        <taxon>Crossiella</taxon>
    </lineage>
</organism>
<dbReference type="Gene3D" id="3.40.50.150">
    <property type="entry name" value="Vaccinia Virus protein VP39"/>
    <property type="match status" value="1"/>
</dbReference>
<keyword evidence="4" id="KW-1185">Reference proteome</keyword>
<comment type="caution">
    <text evidence="3">The sequence shown here is derived from an EMBL/GenBank/DDBJ whole genome shotgun (WGS) entry which is preliminary data.</text>
</comment>
<dbReference type="GO" id="GO:0032259">
    <property type="term" value="P:methylation"/>
    <property type="evidence" value="ECO:0007669"/>
    <property type="project" value="UniProtKB-KW"/>
</dbReference>